<organism evidence="6 7">
    <name type="scientific">Micromonospora sonneratiae</name>
    <dbReference type="NCBI Taxonomy" id="1184706"/>
    <lineage>
        <taxon>Bacteria</taxon>
        <taxon>Bacillati</taxon>
        <taxon>Actinomycetota</taxon>
        <taxon>Actinomycetes</taxon>
        <taxon>Micromonosporales</taxon>
        <taxon>Micromonosporaceae</taxon>
        <taxon>Micromonospora</taxon>
    </lineage>
</organism>
<dbReference type="NCBIfam" id="NF010041">
    <property type="entry name" value="PRK13517.1-1"/>
    <property type="match status" value="1"/>
</dbReference>
<evidence type="ECO:0000256" key="3">
    <source>
        <dbReference type="ARBA" id="ARBA00022840"/>
    </source>
</evidence>
<dbReference type="Proteomes" id="UP001597260">
    <property type="component" value="Unassembled WGS sequence"/>
</dbReference>
<dbReference type="InterPro" id="IPR014746">
    <property type="entry name" value="Gln_synth/guanido_kin_cat_dom"/>
</dbReference>
<evidence type="ECO:0000256" key="4">
    <source>
        <dbReference type="ARBA" id="ARBA00048819"/>
    </source>
</evidence>
<evidence type="ECO:0000313" key="7">
    <source>
        <dbReference type="Proteomes" id="UP001597260"/>
    </source>
</evidence>
<evidence type="ECO:0000256" key="5">
    <source>
        <dbReference type="HAMAP-Rule" id="MF_01609"/>
    </source>
</evidence>
<dbReference type="NCBIfam" id="TIGR02050">
    <property type="entry name" value="gshA_cyan_rel"/>
    <property type="match status" value="1"/>
</dbReference>
<dbReference type="Pfam" id="PF04107">
    <property type="entry name" value="GCS2"/>
    <property type="match status" value="1"/>
</dbReference>
<dbReference type="Gene3D" id="3.30.590.20">
    <property type="match status" value="1"/>
</dbReference>
<dbReference type="RefSeq" id="WP_377565771.1">
    <property type="nucleotide sequence ID" value="NZ_JBHTMP010000001.1"/>
</dbReference>
<accession>A0ABW3Y6L8</accession>
<dbReference type="GO" id="GO:0004357">
    <property type="term" value="F:glutamate-cysteine ligase activity"/>
    <property type="evidence" value="ECO:0007669"/>
    <property type="project" value="UniProtKB-EC"/>
</dbReference>
<dbReference type="InterPro" id="IPR006336">
    <property type="entry name" value="GCS2"/>
</dbReference>
<dbReference type="SUPFAM" id="SSF55931">
    <property type="entry name" value="Glutamine synthetase/guanido kinase"/>
    <property type="match status" value="1"/>
</dbReference>
<gene>
    <name evidence="6" type="ORF">ACFQ4H_01010</name>
</gene>
<dbReference type="PANTHER" id="PTHR36510:SF1">
    <property type="entry name" value="GLUTAMATE--CYSTEINE LIGASE 2-RELATED"/>
    <property type="match status" value="1"/>
</dbReference>
<comment type="function">
    <text evidence="5">ATP-dependent carboxylate-amine ligase which exhibits weak glutamate--cysteine ligase activity.</text>
</comment>
<sequence length="379" mass="41138">MTAGAGQRPRPRYSPPRFGVEEEFLVVDPVTRKVAADATTIVDRARARLGTRVSGEITKLQVETKTEPCTSTRELTGQLIEARRVVADCARADGLRIMASGTPVLSGAVPPPITEGPRQARGMATYRGLHDEQSICAVHVHVELPDRDRALKVSNHLRPLLPTLITLTANSPYWEGRDTGYASWRTVTWSRWPVAGPPPYFTSAAHYDQVVRTLSDAGALVDAGTIFWDVRPSPRQPTLEIRVADVPITPQESAAFAALVRALVVAAGEAVDRGEPGPAVRDELMRVAYWQAARDGIWGSGLDVSTGCLVPAAQLVHRLVDSVRPVLTEFGDDELVADWTRRWCADGTGAVRQRTAAGRRGQLTDTVDHLIEQTAPLAG</sequence>
<dbReference type="InterPro" id="IPR011793">
    <property type="entry name" value="YbdK"/>
</dbReference>
<comment type="catalytic activity">
    <reaction evidence="4 5">
        <text>L-cysteine + L-glutamate + ATP = gamma-L-glutamyl-L-cysteine + ADP + phosphate + H(+)</text>
        <dbReference type="Rhea" id="RHEA:13285"/>
        <dbReference type="ChEBI" id="CHEBI:15378"/>
        <dbReference type="ChEBI" id="CHEBI:29985"/>
        <dbReference type="ChEBI" id="CHEBI:30616"/>
        <dbReference type="ChEBI" id="CHEBI:35235"/>
        <dbReference type="ChEBI" id="CHEBI:43474"/>
        <dbReference type="ChEBI" id="CHEBI:58173"/>
        <dbReference type="ChEBI" id="CHEBI:456216"/>
        <dbReference type="EC" id="6.3.2.2"/>
    </reaction>
</comment>
<evidence type="ECO:0000256" key="2">
    <source>
        <dbReference type="ARBA" id="ARBA00022741"/>
    </source>
</evidence>
<dbReference type="PANTHER" id="PTHR36510">
    <property type="entry name" value="GLUTAMATE--CYSTEINE LIGASE 2-RELATED"/>
    <property type="match status" value="1"/>
</dbReference>
<comment type="caution">
    <text evidence="6">The sequence shown here is derived from an EMBL/GenBank/DDBJ whole genome shotgun (WGS) entry which is preliminary data.</text>
</comment>
<dbReference type="EC" id="6.3.2.2" evidence="5"/>
<proteinExistence type="inferred from homology"/>
<evidence type="ECO:0000256" key="1">
    <source>
        <dbReference type="ARBA" id="ARBA00022598"/>
    </source>
</evidence>
<keyword evidence="1 5" id="KW-0436">Ligase</keyword>
<dbReference type="EMBL" id="JBHTMP010000001">
    <property type="protein sequence ID" value="MFD1319660.1"/>
    <property type="molecule type" value="Genomic_DNA"/>
</dbReference>
<dbReference type="InterPro" id="IPR050141">
    <property type="entry name" value="GCL_type2/YbdK_subfam"/>
</dbReference>
<name>A0ABW3Y6L8_9ACTN</name>
<keyword evidence="3 5" id="KW-0067">ATP-binding</keyword>
<dbReference type="HAMAP" id="MF_01609">
    <property type="entry name" value="Glu_cys_ligase_2"/>
    <property type="match status" value="1"/>
</dbReference>
<protein>
    <recommendedName>
        <fullName evidence="5">Putative glutamate--cysteine ligase 2</fullName>
        <ecNumber evidence="5">6.3.2.2</ecNumber>
    </recommendedName>
    <alternativeName>
        <fullName evidence="5">Gamma-glutamylcysteine synthetase 2</fullName>
        <shortName evidence="5">GCS 2</shortName>
        <shortName evidence="5">Gamma-GCS 2</shortName>
    </alternativeName>
</protein>
<comment type="similarity">
    <text evidence="5">Belongs to the glutamate--cysteine ligase type 2 family. YbdK subfamily.</text>
</comment>
<evidence type="ECO:0000313" key="6">
    <source>
        <dbReference type="EMBL" id="MFD1319660.1"/>
    </source>
</evidence>
<keyword evidence="7" id="KW-1185">Reference proteome</keyword>
<keyword evidence="2 5" id="KW-0547">Nucleotide-binding</keyword>
<reference evidence="7" key="1">
    <citation type="journal article" date="2019" name="Int. J. Syst. Evol. Microbiol.">
        <title>The Global Catalogue of Microorganisms (GCM) 10K type strain sequencing project: providing services to taxonomists for standard genome sequencing and annotation.</title>
        <authorList>
            <consortium name="The Broad Institute Genomics Platform"/>
            <consortium name="The Broad Institute Genome Sequencing Center for Infectious Disease"/>
            <person name="Wu L."/>
            <person name="Ma J."/>
        </authorList>
    </citation>
    <scope>NUCLEOTIDE SEQUENCE [LARGE SCALE GENOMIC DNA]</scope>
    <source>
        <strain evidence="7">JCM 31037</strain>
    </source>
</reference>